<dbReference type="AlphaFoldDB" id="A0A0F9Q2H7"/>
<dbReference type="SUPFAM" id="SSF53448">
    <property type="entry name" value="Nucleotide-diphospho-sugar transferases"/>
    <property type="match status" value="1"/>
</dbReference>
<gene>
    <name evidence="1" type="ORF">LCGC14_0756570</name>
</gene>
<accession>A0A0F9Q2H7</accession>
<name>A0A0F9Q2H7_9ZZZZ</name>
<dbReference type="Gene3D" id="3.90.550.10">
    <property type="entry name" value="Spore Coat Polysaccharide Biosynthesis Protein SpsA, Chain A"/>
    <property type="match status" value="1"/>
</dbReference>
<proteinExistence type="predicted"/>
<evidence type="ECO:0008006" key="2">
    <source>
        <dbReference type="Google" id="ProtNLM"/>
    </source>
</evidence>
<reference evidence="1" key="1">
    <citation type="journal article" date="2015" name="Nature">
        <title>Complex archaea that bridge the gap between prokaryotes and eukaryotes.</title>
        <authorList>
            <person name="Spang A."/>
            <person name="Saw J.H."/>
            <person name="Jorgensen S.L."/>
            <person name="Zaremba-Niedzwiedzka K."/>
            <person name="Martijn J."/>
            <person name="Lind A.E."/>
            <person name="van Eijk R."/>
            <person name="Schleper C."/>
            <person name="Guy L."/>
            <person name="Ettema T.J."/>
        </authorList>
    </citation>
    <scope>NUCLEOTIDE SEQUENCE</scope>
</reference>
<protein>
    <recommendedName>
        <fullName evidence="2">Glycosyltransferase 2-like domain-containing protein</fullName>
    </recommendedName>
</protein>
<dbReference type="InterPro" id="IPR029044">
    <property type="entry name" value="Nucleotide-diphossugar_trans"/>
</dbReference>
<organism evidence="1">
    <name type="scientific">marine sediment metagenome</name>
    <dbReference type="NCBI Taxonomy" id="412755"/>
    <lineage>
        <taxon>unclassified sequences</taxon>
        <taxon>metagenomes</taxon>
        <taxon>ecological metagenomes</taxon>
    </lineage>
</organism>
<dbReference type="EMBL" id="LAZR01001850">
    <property type="protein sequence ID" value="KKN38135.1"/>
    <property type="molecule type" value="Genomic_DNA"/>
</dbReference>
<evidence type="ECO:0000313" key="1">
    <source>
        <dbReference type="EMBL" id="KKN38135.1"/>
    </source>
</evidence>
<comment type="caution">
    <text evidence="1">The sequence shown here is derived from an EMBL/GenBank/DDBJ whole genome shotgun (WGS) entry which is preliminary data.</text>
</comment>
<sequence length="205" mass="23459">MSYPDISILIPHKPGGMNDKALKLAIDSIVRFTQSYSYEIILNMTVPGDPYSLWNDMALQSKGYALVFSNSDVIFAPDWDRHLIKNADDNTIVTGYVLEPGNIGVAPVNIHANYGKNPDEFNETGFHSHVEKHKADDVKEERAWYMPCAMSRGWFLYSSGMFPVDIPFPNPNDILFWNRCKEELGTRFLRVKSYSYHFQNQSARP</sequence>